<dbReference type="EMBL" id="AP022595">
    <property type="protein sequence ID" value="BBY57152.1"/>
    <property type="molecule type" value="Genomic_DNA"/>
</dbReference>
<dbReference type="KEGG" id="msar:MSAR_02880"/>
<accession>A0A7I7SJP8</accession>
<gene>
    <name evidence="1" type="ORF">MSAR_02880</name>
</gene>
<reference evidence="1 2" key="1">
    <citation type="journal article" date="2019" name="Emerg. Microbes Infect.">
        <title>Comprehensive subspecies identification of 175 nontuberculous mycobacteria species based on 7547 genomic profiles.</title>
        <authorList>
            <person name="Matsumoto Y."/>
            <person name="Kinjo T."/>
            <person name="Motooka D."/>
            <person name="Nabeya D."/>
            <person name="Jung N."/>
            <person name="Uechi K."/>
            <person name="Horii T."/>
            <person name="Iida T."/>
            <person name="Fujita J."/>
            <person name="Nakamura S."/>
        </authorList>
    </citation>
    <scope>NUCLEOTIDE SEQUENCE [LARGE SCALE GENOMIC DNA]</scope>
    <source>
        <strain evidence="1 2">JCM 30395</strain>
    </source>
</reference>
<name>A0A7I7SJP8_9MYCO</name>
<evidence type="ECO:0000313" key="1">
    <source>
        <dbReference type="EMBL" id="BBY57152.1"/>
    </source>
</evidence>
<sequence length="106" mass="11778">MRVRNGRATVPHALVIHILGTRNPRSESSAWPHIQHIMNEKAEWTRQAIDVMTAWSASGCDSRFAANRVAAYAGEEPAGAMKLTVDEAEHPRHLAERIIVIAGRMQ</sequence>
<evidence type="ECO:0000313" key="2">
    <source>
        <dbReference type="Proteomes" id="UP000466445"/>
    </source>
</evidence>
<keyword evidence="2" id="KW-1185">Reference proteome</keyword>
<organism evidence="1 2">
    <name type="scientific">Mycolicibacterium sarraceniae</name>
    <dbReference type="NCBI Taxonomy" id="1534348"/>
    <lineage>
        <taxon>Bacteria</taxon>
        <taxon>Bacillati</taxon>
        <taxon>Actinomycetota</taxon>
        <taxon>Actinomycetes</taxon>
        <taxon>Mycobacteriales</taxon>
        <taxon>Mycobacteriaceae</taxon>
        <taxon>Mycolicibacterium</taxon>
    </lineage>
</organism>
<dbReference type="AlphaFoldDB" id="A0A7I7SJP8"/>
<proteinExistence type="predicted"/>
<protein>
    <submittedName>
        <fullName evidence="1">Uncharacterized protein</fullName>
    </submittedName>
</protein>
<dbReference type="Proteomes" id="UP000466445">
    <property type="component" value="Chromosome"/>
</dbReference>